<dbReference type="OrthoDB" id="9804867at2"/>
<dbReference type="GO" id="GO:0006355">
    <property type="term" value="P:regulation of DNA-templated transcription"/>
    <property type="evidence" value="ECO:0007669"/>
    <property type="project" value="InterPro"/>
</dbReference>
<dbReference type="Pfam" id="PF04221">
    <property type="entry name" value="RelB"/>
    <property type="match status" value="1"/>
</dbReference>
<reference evidence="3 4" key="1">
    <citation type="submission" date="2018-09" db="EMBL/GenBank/DDBJ databases">
        <title>Characterization of the phylogenetic diversity of five novel species belonging to the genus Bifidobacterium.</title>
        <authorList>
            <person name="Lugli G.A."/>
            <person name="Duranti S."/>
            <person name="Milani C."/>
        </authorList>
    </citation>
    <scope>NUCLEOTIDE SEQUENCE [LARGE SCALE GENOMIC DNA]</scope>
    <source>
        <strain evidence="3 4">2036B</strain>
    </source>
</reference>
<keyword evidence="4" id="KW-1185">Reference proteome</keyword>
<dbReference type="Gene3D" id="1.10.1220.10">
    <property type="entry name" value="Met repressor-like"/>
    <property type="match status" value="1"/>
</dbReference>
<gene>
    <name evidence="3" type="ORF">D2E26_0759</name>
</gene>
<dbReference type="PANTHER" id="PTHR38781:SF1">
    <property type="entry name" value="ANTITOXIN DINJ-RELATED"/>
    <property type="match status" value="1"/>
</dbReference>
<dbReference type="RefSeq" id="WP_125963324.1">
    <property type="nucleotide sequence ID" value="NZ_QXGM01000001.1"/>
</dbReference>
<dbReference type="NCBIfam" id="TIGR02384">
    <property type="entry name" value="RelB_DinJ"/>
    <property type="match status" value="1"/>
</dbReference>
<dbReference type="AlphaFoldDB" id="A0A430FTI0"/>
<comment type="caution">
    <text evidence="3">The sequence shown here is derived from an EMBL/GenBank/DDBJ whole genome shotgun (WGS) entry which is preliminary data.</text>
</comment>
<dbReference type="InterPro" id="IPR013321">
    <property type="entry name" value="Arc_rbn_hlx_hlx"/>
</dbReference>
<dbReference type="EMBL" id="QXGM01000001">
    <property type="protein sequence ID" value="RSX56196.1"/>
    <property type="molecule type" value="Genomic_DNA"/>
</dbReference>
<evidence type="ECO:0000313" key="3">
    <source>
        <dbReference type="EMBL" id="RSX56196.1"/>
    </source>
</evidence>
<keyword evidence="2" id="KW-1277">Toxin-antitoxin system</keyword>
<sequence length="89" mass="10101">MGSTVMSFRIDEKTKNEMESVCDQLGISVSSAFGIYAKKVAREKRIPFSLDLEEPISPDEKEKIVNDTLQKLLDEHSGLWEALAREDQQ</sequence>
<evidence type="ECO:0000313" key="4">
    <source>
        <dbReference type="Proteomes" id="UP000287609"/>
    </source>
</evidence>
<name>A0A430FTI0_9BIFI</name>
<protein>
    <submittedName>
        <fullName evidence="3">Addiction module antitoxin RelB</fullName>
    </submittedName>
</protein>
<accession>A0A430FTI0</accession>
<dbReference type="Proteomes" id="UP000287609">
    <property type="component" value="Unassembled WGS sequence"/>
</dbReference>
<proteinExistence type="inferred from homology"/>
<dbReference type="GO" id="GO:0006351">
    <property type="term" value="P:DNA-templated transcription"/>
    <property type="evidence" value="ECO:0007669"/>
    <property type="project" value="TreeGrafter"/>
</dbReference>
<comment type="similarity">
    <text evidence="1">Belongs to the RelB/DinJ antitoxin family.</text>
</comment>
<dbReference type="PANTHER" id="PTHR38781">
    <property type="entry name" value="ANTITOXIN DINJ-RELATED"/>
    <property type="match status" value="1"/>
</dbReference>
<dbReference type="InterPro" id="IPR007337">
    <property type="entry name" value="RelB/DinJ"/>
</dbReference>
<organism evidence="3 4">
    <name type="scientific">Bifidobacterium dolichotidis</name>
    <dbReference type="NCBI Taxonomy" id="2306976"/>
    <lineage>
        <taxon>Bacteria</taxon>
        <taxon>Bacillati</taxon>
        <taxon>Actinomycetota</taxon>
        <taxon>Actinomycetes</taxon>
        <taxon>Bifidobacteriales</taxon>
        <taxon>Bifidobacteriaceae</taxon>
        <taxon>Bifidobacterium</taxon>
    </lineage>
</organism>
<evidence type="ECO:0000256" key="2">
    <source>
        <dbReference type="ARBA" id="ARBA00022649"/>
    </source>
</evidence>
<evidence type="ECO:0000256" key="1">
    <source>
        <dbReference type="ARBA" id="ARBA00010562"/>
    </source>
</evidence>